<protein>
    <submittedName>
        <fullName evidence="1">Uncharacterized protein</fullName>
    </submittedName>
</protein>
<dbReference type="Proteomes" id="UP000316196">
    <property type="component" value="Unassembled WGS sequence"/>
</dbReference>
<organism evidence="1 2">
    <name type="scientific">Propioniferax innocua</name>
    <dbReference type="NCBI Taxonomy" id="1753"/>
    <lineage>
        <taxon>Bacteria</taxon>
        <taxon>Bacillati</taxon>
        <taxon>Actinomycetota</taxon>
        <taxon>Actinomycetes</taxon>
        <taxon>Propionibacteriales</taxon>
        <taxon>Propionibacteriaceae</taxon>
        <taxon>Propioniferax</taxon>
    </lineage>
</organism>
<reference evidence="1 2" key="1">
    <citation type="submission" date="2019-06" db="EMBL/GenBank/DDBJ databases">
        <title>Sequencing the genomes of 1000 actinobacteria strains.</title>
        <authorList>
            <person name="Klenk H.-P."/>
        </authorList>
    </citation>
    <scope>NUCLEOTIDE SEQUENCE [LARGE SCALE GENOMIC DNA]</scope>
    <source>
        <strain evidence="1 2">DSM 8251</strain>
    </source>
</reference>
<dbReference type="RefSeq" id="WP_142093197.1">
    <property type="nucleotide sequence ID" value="NZ_BAAAMD010000002.1"/>
</dbReference>
<dbReference type="OrthoDB" id="5198099at2"/>
<evidence type="ECO:0000313" key="1">
    <source>
        <dbReference type="EMBL" id="TQL63477.1"/>
    </source>
</evidence>
<gene>
    <name evidence="1" type="ORF">FB460_1292</name>
</gene>
<dbReference type="EMBL" id="VFOR01000001">
    <property type="protein sequence ID" value="TQL63477.1"/>
    <property type="molecule type" value="Genomic_DNA"/>
</dbReference>
<comment type="caution">
    <text evidence="1">The sequence shown here is derived from an EMBL/GenBank/DDBJ whole genome shotgun (WGS) entry which is preliminary data.</text>
</comment>
<name>A0A542ZT71_9ACTN</name>
<keyword evidence="2" id="KW-1185">Reference proteome</keyword>
<accession>A0A542ZT71</accession>
<proteinExistence type="predicted"/>
<sequence length="112" mass="12233">MANKRIRIMTFPAHPAQVFHAAQQAIATHTRRPVQTDGITVHGSVAANLWSWGENLSIMVEPDPAGAKVTASSRSALATQIVDYGRHRKNVDALQWLMEQSLERAAHVVSPG</sequence>
<evidence type="ECO:0000313" key="2">
    <source>
        <dbReference type="Proteomes" id="UP000316196"/>
    </source>
</evidence>
<dbReference type="AlphaFoldDB" id="A0A542ZT71"/>